<dbReference type="Proteomes" id="UP000657574">
    <property type="component" value="Unassembled WGS sequence"/>
</dbReference>
<reference evidence="2" key="1">
    <citation type="journal article" date="2014" name="Int. J. Syst. Evol. Microbiol.">
        <title>Complete genome sequence of Corynebacterium casei LMG S-19264T (=DSM 44701T), isolated from a smear-ripened cheese.</title>
        <authorList>
            <consortium name="US DOE Joint Genome Institute (JGI-PGF)"/>
            <person name="Walter F."/>
            <person name="Albersmeier A."/>
            <person name="Kalinowski J."/>
            <person name="Ruckert C."/>
        </authorList>
    </citation>
    <scope>NUCLEOTIDE SEQUENCE</scope>
    <source>
        <strain evidence="2">JCM 3086</strain>
    </source>
</reference>
<evidence type="ECO:0000313" key="2">
    <source>
        <dbReference type="EMBL" id="GGJ04464.1"/>
    </source>
</evidence>
<reference evidence="2" key="2">
    <citation type="submission" date="2020-09" db="EMBL/GenBank/DDBJ databases">
        <authorList>
            <person name="Sun Q."/>
            <person name="Ohkuma M."/>
        </authorList>
    </citation>
    <scope>NUCLEOTIDE SEQUENCE</scope>
    <source>
        <strain evidence="2">JCM 3086</strain>
    </source>
</reference>
<comment type="caution">
    <text evidence="2">The sequence shown here is derived from an EMBL/GenBank/DDBJ whole genome shotgun (WGS) entry which is preliminary data.</text>
</comment>
<evidence type="ECO:0000256" key="1">
    <source>
        <dbReference type="SAM" id="MobiDB-lite"/>
    </source>
</evidence>
<name>A0A917KAA7_9ACTN</name>
<proteinExistence type="predicted"/>
<organism evidence="2 3">
    <name type="scientific">Streptomyces brasiliensis</name>
    <dbReference type="NCBI Taxonomy" id="1954"/>
    <lineage>
        <taxon>Bacteria</taxon>
        <taxon>Bacillati</taxon>
        <taxon>Actinomycetota</taxon>
        <taxon>Actinomycetes</taxon>
        <taxon>Kitasatosporales</taxon>
        <taxon>Streptomycetaceae</taxon>
        <taxon>Streptomyces</taxon>
    </lineage>
</organism>
<gene>
    <name evidence="2" type="ORF">GCM10010121_013540</name>
</gene>
<keyword evidence="3" id="KW-1185">Reference proteome</keyword>
<feature type="region of interest" description="Disordered" evidence="1">
    <location>
        <begin position="80"/>
        <end position="102"/>
    </location>
</feature>
<dbReference type="AlphaFoldDB" id="A0A917KAA7"/>
<sequence>MRADLPLGVEEPGEVVAVDVDAALGEGEALVHAEQGGEHAGRLVLGVGFEVGERRAVQVLDPSGYVGGREVGQAWAFTVGGPGPPRHAGVPGRQTGAGSRWP</sequence>
<evidence type="ECO:0000313" key="3">
    <source>
        <dbReference type="Proteomes" id="UP000657574"/>
    </source>
</evidence>
<dbReference type="EMBL" id="BMQA01000003">
    <property type="protein sequence ID" value="GGJ04464.1"/>
    <property type="molecule type" value="Genomic_DNA"/>
</dbReference>
<protein>
    <submittedName>
        <fullName evidence="2">Uncharacterized protein</fullName>
    </submittedName>
</protein>
<accession>A0A917KAA7</accession>